<accession>A0ABT5TAH7</accession>
<comment type="caution">
    <text evidence="2">The sequence shown here is derived from an EMBL/GenBank/DDBJ whole genome shotgun (WGS) entry which is preliminary data.</text>
</comment>
<sequence length="471" mass="48719">MVIGSVTDPPAPQGKVTSAQKESARNSGPGPGHGGEFAHVMADLSRSAVQPVRPSPDQRGATPDAPLPAQMELDDTHIPTLHIDAATRGMDDNAPHPPAQELAEVSALPAPPEPDDTYPEHETAAAPVGLHSARLLQPDEPPVALRNAAVVQTDIPRKITQPGLQTESEAKSARSHAHSLLAAQVTAYEPTVSVPALKAAYDLPFGNTVAAPAPVYVYNAEDVPQFPSGPGRPEITPIQIPQATVITAAEPHLCGPALARKDTPAAGTPQVVSATTAPLPSLAGHDTQVLATQPQLPHAPGPHGAFAPPDEPDLPPPDDAAPLPVAGLGASETTAGQTARPVMPVLRGDGPLPSALAQALHEAAQTGETELDLGDRGRLRLAVSALDGSVQISMLSGRTDMLDQIKRSLHLLLDDLTALGFQKIDLKLVDDSGGRAMHRIQVTDGIAEYPAPAITGQHGAPPGSIGMDIRL</sequence>
<feature type="region of interest" description="Disordered" evidence="1">
    <location>
        <begin position="293"/>
        <end position="322"/>
    </location>
</feature>
<reference evidence="2" key="1">
    <citation type="submission" date="2023-02" db="EMBL/GenBank/DDBJ databases">
        <title>Description of Roseinatronobacter alkalisoli sp. nov., an alkaliphilic bacerium isolated from soda soil.</title>
        <authorList>
            <person name="Wei W."/>
        </authorList>
    </citation>
    <scope>NUCLEOTIDE SEQUENCE</scope>
    <source>
        <strain evidence="2">HJB301</strain>
    </source>
</reference>
<protein>
    <recommendedName>
        <fullName evidence="4">Flagellar hook-length control protein FliK</fullName>
    </recommendedName>
</protein>
<evidence type="ECO:0008006" key="4">
    <source>
        <dbReference type="Google" id="ProtNLM"/>
    </source>
</evidence>
<gene>
    <name evidence="2" type="ORF">PUT78_11540</name>
</gene>
<feature type="region of interest" description="Disordered" evidence="1">
    <location>
        <begin position="1"/>
        <end position="74"/>
    </location>
</feature>
<name>A0ABT5TAH7_9RHOB</name>
<evidence type="ECO:0000313" key="2">
    <source>
        <dbReference type="EMBL" id="MDD7971735.1"/>
    </source>
</evidence>
<dbReference type="EMBL" id="JAQZSM010000009">
    <property type="protein sequence ID" value="MDD7971735.1"/>
    <property type="molecule type" value="Genomic_DNA"/>
</dbReference>
<evidence type="ECO:0000313" key="3">
    <source>
        <dbReference type="Proteomes" id="UP001431784"/>
    </source>
</evidence>
<evidence type="ECO:0000256" key="1">
    <source>
        <dbReference type="SAM" id="MobiDB-lite"/>
    </source>
</evidence>
<keyword evidence="3" id="KW-1185">Reference proteome</keyword>
<organism evidence="2 3">
    <name type="scientific">Roseinatronobacter alkalisoli</name>
    <dbReference type="NCBI Taxonomy" id="3028235"/>
    <lineage>
        <taxon>Bacteria</taxon>
        <taxon>Pseudomonadati</taxon>
        <taxon>Pseudomonadota</taxon>
        <taxon>Alphaproteobacteria</taxon>
        <taxon>Rhodobacterales</taxon>
        <taxon>Paracoccaceae</taxon>
        <taxon>Roseinatronobacter</taxon>
    </lineage>
</organism>
<dbReference type="Proteomes" id="UP001431784">
    <property type="component" value="Unassembled WGS sequence"/>
</dbReference>
<proteinExistence type="predicted"/>
<dbReference type="RefSeq" id="WP_274352414.1">
    <property type="nucleotide sequence ID" value="NZ_JAQZSM010000009.1"/>
</dbReference>